<dbReference type="RefSeq" id="WP_070244875.1">
    <property type="nucleotide sequence ID" value="NZ_CP016043.1"/>
</dbReference>
<dbReference type="Proteomes" id="UP000175893">
    <property type="component" value="Chromosome"/>
</dbReference>
<feature type="compositionally biased region" description="Polar residues" evidence="1">
    <location>
        <begin position="143"/>
        <end position="158"/>
    </location>
</feature>
<evidence type="ECO:0000256" key="1">
    <source>
        <dbReference type="SAM" id="MobiDB-lite"/>
    </source>
</evidence>
<name>A0ABN4SYK6_9GAMM</name>
<accession>A0ABN4SYK6</accession>
<sequence>MSSLIQILDRPIAYNPALAKLRAGKVKAGPVAAVFLSQMIYWHNRMGGEWMYKTQADITTETALTRDEQETARKRLVALGVLDEARRGVPATLHYRINVARLEALLLEAATPVATPAPTAKTRTRDIQNSEPSQPGPAHSDQSRMVQSQNVETPQSGLVQPRKLDCGDAANKNVETPQTSMGEPTEQVCGDPANFHTGDYTENTQENKKPSCPDAAQPDEPDSDHDFLSRHPEAVVFSAKKRLWGRQEDLTCAEWIWGRIVRLYELAAEDDGEVVRPKAPNWTVWANEVRLMCHQDGRTHRQICELFGRVNRDPFWCRNVLSPAKLREKWDELVIRLGAPGAGAQDRSLKTLLGADWNTEQGWESVL</sequence>
<keyword evidence="3" id="KW-1185">Reference proteome</keyword>
<feature type="region of interest" description="Disordered" evidence="1">
    <location>
        <begin position="116"/>
        <end position="228"/>
    </location>
</feature>
<proteinExistence type="predicted"/>
<evidence type="ECO:0000313" key="2">
    <source>
        <dbReference type="EMBL" id="AOV96856.1"/>
    </source>
</evidence>
<organism evidence="2 3">
    <name type="scientific">Edwardsiella hoshinae</name>
    <dbReference type="NCBI Taxonomy" id="93378"/>
    <lineage>
        <taxon>Bacteria</taxon>
        <taxon>Pseudomonadati</taxon>
        <taxon>Pseudomonadota</taxon>
        <taxon>Gammaproteobacteria</taxon>
        <taxon>Enterobacterales</taxon>
        <taxon>Hafniaceae</taxon>
        <taxon>Edwardsiella</taxon>
    </lineage>
</organism>
<evidence type="ECO:0000313" key="3">
    <source>
        <dbReference type="Proteomes" id="UP000175893"/>
    </source>
</evidence>
<protein>
    <submittedName>
        <fullName evidence="2">Replication protein O</fullName>
    </submittedName>
</protein>
<dbReference type="EMBL" id="CP016043">
    <property type="protein sequence ID" value="AOV96856.1"/>
    <property type="molecule type" value="Genomic_DNA"/>
</dbReference>
<reference evidence="2 3" key="1">
    <citation type="submission" date="2016-06" db="EMBL/GenBank/DDBJ databases">
        <title>Complete genome sequence of Edwardsiella hoshinae ATCC 35051.</title>
        <authorList>
            <person name="Reichley S.R."/>
            <person name="Waldbieser G.C."/>
            <person name="Lawrence M.L."/>
            <person name="Griffin M.J."/>
        </authorList>
    </citation>
    <scope>NUCLEOTIDE SEQUENCE [LARGE SCALE GENOMIC DNA]</scope>
    <source>
        <strain evidence="2 3">ATCC 35051</strain>
    </source>
</reference>
<feature type="compositionally biased region" description="Polar residues" evidence="1">
    <location>
        <begin position="173"/>
        <end position="182"/>
    </location>
</feature>
<gene>
    <name evidence="2" type="ORF">A9798_07720</name>
</gene>